<keyword evidence="2" id="KW-1185">Reference proteome</keyword>
<dbReference type="GeneID" id="93922890"/>
<evidence type="ECO:0000313" key="1">
    <source>
        <dbReference type="EMBL" id="MCD8473298.1"/>
    </source>
</evidence>
<gene>
    <name evidence="1" type="ORF">LPH55_07475</name>
</gene>
<proteinExistence type="predicted"/>
<sequence length="51" mass="5709">MPVLVIRDPYILDFPGSTAYLKEGDLEAAIIGEIESFLLVLRRPAEAHPDR</sequence>
<organism evidence="1 2">
    <name type="scientific">Xylella taiwanensis</name>
    <dbReference type="NCBI Taxonomy" id="1444770"/>
    <lineage>
        <taxon>Bacteria</taxon>
        <taxon>Pseudomonadati</taxon>
        <taxon>Pseudomonadota</taxon>
        <taxon>Gammaproteobacteria</taxon>
        <taxon>Lysobacterales</taxon>
        <taxon>Lysobacteraceae</taxon>
        <taxon>Xylella</taxon>
    </lineage>
</organism>
<comment type="caution">
    <text evidence="1">The sequence shown here is derived from an EMBL/GenBank/DDBJ whole genome shotgun (WGS) entry which is preliminary data.</text>
</comment>
<reference evidence="1" key="1">
    <citation type="submission" date="2021-11" db="EMBL/GenBank/DDBJ databases">
        <title>Genome sequence of Xylella taiwanensis PLS432.</title>
        <authorList>
            <person name="Weng L.-W."/>
            <person name="Su C.-C."/>
            <person name="Tsai C.-W."/>
            <person name="Kuo C.-H."/>
        </authorList>
    </citation>
    <scope>NUCLEOTIDE SEQUENCE</scope>
    <source>
        <strain evidence="1">PLS432</strain>
    </source>
</reference>
<dbReference type="RefSeq" id="WP_230428166.1">
    <property type="nucleotide sequence ID" value="NZ_CP053627.1"/>
</dbReference>
<accession>A0ABS8TWN3</accession>
<dbReference type="Proteomes" id="UP001430701">
    <property type="component" value="Unassembled WGS sequence"/>
</dbReference>
<dbReference type="EMBL" id="JAJPPU010000002">
    <property type="protein sequence ID" value="MCD8473298.1"/>
    <property type="molecule type" value="Genomic_DNA"/>
</dbReference>
<protein>
    <submittedName>
        <fullName evidence="1">DUF1016 domain-containing protein</fullName>
    </submittedName>
</protein>
<name>A0ABS8TWN3_9GAMM</name>
<evidence type="ECO:0000313" key="2">
    <source>
        <dbReference type="Proteomes" id="UP001430701"/>
    </source>
</evidence>